<evidence type="ECO:0000313" key="3">
    <source>
        <dbReference type="Proteomes" id="UP000199119"/>
    </source>
</evidence>
<name>A0A1I2H763_9BURK</name>
<evidence type="ECO:0000256" key="1">
    <source>
        <dbReference type="SAM" id="Phobius"/>
    </source>
</evidence>
<dbReference type="EMBL" id="FONX01000019">
    <property type="protein sequence ID" value="SFF24471.1"/>
    <property type="molecule type" value="Genomic_DNA"/>
</dbReference>
<sequence length="92" mass="10450">MSADIDTSVVYRVGDGYGVNSADVRGYGRRVLEREANAREERLRELQAEVARDEAWFRSRLVAVCIGAFLLALGYVGFAEWQLRQDIQALQR</sequence>
<reference evidence="3" key="1">
    <citation type="submission" date="2016-10" db="EMBL/GenBank/DDBJ databases">
        <authorList>
            <person name="Varghese N."/>
            <person name="Submissions S."/>
        </authorList>
    </citation>
    <scope>NUCLEOTIDE SEQUENCE [LARGE SCALE GENOMIC DNA]</scope>
    <source>
        <strain evidence="3">DSM 27981</strain>
    </source>
</reference>
<keyword evidence="1" id="KW-0812">Transmembrane</keyword>
<evidence type="ECO:0000313" key="2">
    <source>
        <dbReference type="EMBL" id="SFF24471.1"/>
    </source>
</evidence>
<keyword evidence="1" id="KW-1133">Transmembrane helix</keyword>
<accession>A0A1I2H763</accession>
<dbReference type="AlphaFoldDB" id="A0A1I2H763"/>
<organism evidence="2 3">
    <name type="scientific">Paracidovorax wautersii</name>
    <dbReference type="NCBI Taxonomy" id="1177982"/>
    <lineage>
        <taxon>Bacteria</taxon>
        <taxon>Pseudomonadati</taxon>
        <taxon>Pseudomonadota</taxon>
        <taxon>Betaproteobacteria</taxon>
        <taxon>Burkholderiales</taxon>
        <taxon>Comamonadaceae</taxon>
        <taxon>Paracidovorax</taxon>
    </lineage>
</organism>
<keyword evidence="3" id="KW-1185">Reference proteome</keyword>
<keyword evidence="1" id="KW-0472">Membrane</keyword>
<feature type="transmembrane region" description="Helical" evidence="1">
    <location>
        <begin position="61"/>
        <end position="83"/>
    </location>
</feature>
<gene>
    <name evidence="2" type="ORF">SAMN04489711_11938</name>
</gene>
<dbReference type="RefSeq" id="WP_092941553.1">
    <property type="nucleotide sequence ID" value="NZ_FONX01000019.1"/>
</dbReference>
<protein>
    <submittedName>
        <fullName evidence="2">Uncharacterized protein</fullName>
    </submittedName>
</protein>
<proteinExistence type="predicted"/>
<dbReference type="Proteomes" id="UP000199119">
    <property type="component" value="Unassembled WGS sequence"/>
</dbReference>
<dbReference type="STRING" id="1177982.SAMN04489711_11938"/>